<dbReference type="EMBL" id="CM023475">
    <property type="protein sequence ID" value="KAH7945052.1"/>
    <property type="molecule type" value="Genomic_DNA"/>
</dbReference>
<keyword evidence="2" id="KW-1185">Reference proteome</keyword>
<reference evidence="1" key="1">
    <citation type="submission" date="2020-05" db="EMBL/GenBank/DDBJ databases">
        <title>Large-scale comparative analyses of tick genomes elucidate their genetic diversity and vector capacities.</title>
        <authorList>
            <person name="Jia N."/>
            <person name="Wang J."/>
            <person name="Shi W."/>
            <person name="Du L."/>
            <person name="Sun Y."/>
            <person name="Zhan W."/>
            <person name="Jiang J."/>
            <person name="Wang Q."/>
            <person name="Zhang B."/>
            <person name="Ji P."/>
            <person name="Sakyi L.B."/>
            <person name="Cui X."/>
            <person name="Yuan T."/>
            <person name="Jiang B."/>
            <person name="Yang W."/>
            <person name="Lam T.T.-Y."/>
            <person name="Chang Q."/>
            <person name="Ding S."/>
            <person name="Wang X."/>
            <person name="Zhu J."/>
            <person name="Ruan X."/>
            <person name="Zhao L."/>
            <person name="Wei J."/>
            <person name="Que T."/>
            <person name="Du C."/>
            <person name="Cheng J."/>
            <person name="Dai P."/>
            <person name="Han X."/>
            <person name="Huang E."/>
            <person name="Gao Y."/>
            <person name="Liu J."/>
            <person name="Shao H."/>
            <person name="Ye R."/>
            <person name="Li L."/>
            <person name="Wei W."/>
            <person name="Wang X."/>
            <person name="Wang C."/>
            <person name="Yang T."/>
            <person name="Huo Q."/>
            <person name="Li W."/>
            <person name="Guo W."/>
            <person name="Chen H."/>
            <person name="Zhou L."/>
            <person name="Ni X."/>
            <person name="Tian J."/>
            <person name="Zhou Y."/>
            <person name="Sheng Y."/>
            <person name="Liu T."/>
            <person name="Pan Y."/>
            <person name="Xia L."/>
            <person name="Li J."/>
            <person name="Zhao F."/>
            <person name="Cao W."/>
        </authorList>
    </citation>
    <scope>NUCLEOTIDE SEQUENCE</scope>
    <source>
        <strain evidence="1">Dsil-2018</strain>
    </source>
</reference>
<dbReference type="Proteomes" id="UP000821865">
    <property type="component" value="Chromosome 6"/>
</dbReference>
<accession>A0ACB8CJF8</accession>
<gene>
    <name evidence="1" type="ORF">HPB49_005635</name>
</gene>
<evidence type="ECO:0000313" key="1">
    <source>
        <dbReference type="EMBL" id="KAH7945052.1"/>
    </source>
</evidence>
<sequence>MAQQTNRAAGDDARLDGGDDVQAEDGLLRLRNPHLSKMATDHLYHLALATDTHDLQHMFGDLKFVCMGGTPARMQQFAHLVKRRLGIKLPTGAELCDISHRSYRYAMYKCGPVLSVSHGMGAPSLSILMHEVLKLIHYARCQDVVLIRIGTSGGIGIPPGTVVVSTAAVNGLLKEEVEVHILGEVVRRPCVLDTQLANEIVAVGRDCMAGTNVVAGRTLSSNDFYEGQARLDGAICHYTEDDKFAFLERLRELGVVNIEMESSQFAAMCHHAGVKAPLSSLMRDSLQALHWAFSGPASADAYSLNAGAVLCVTLLDRIQGDQVTAPKDVMAEWQQRPQELAIHFMARQLGATLCA</sequence>
<evidence type="ECO:0000313" key="2">
    <source>
        <dbReference type="Proteomes" id="UP000821865"/>
    </source>
</evidence>
<name>A0ACB8CJF8_DERSI</name>
<protein>
    <submittedName>
        <fullName evidence="1">Uncharacterized protein</fullName>
    </submittedName>
</protein>
<comment type="caution">
    <text evidence="1">The sequence shown here is derived from an EMBL/GenBank/DDBJ whole genome shotgun (WGS) entry which is preliminary data.</text>
</comment>
<proteinExistence type="predicted"/>
<organism evidence="1 2">
    <name type="scientific">Dermacentor silvarum</name>
    <name type="common">Tick</name>
    <dbReference type="NCBI Taxonomy" id="543639"/>
    <lineage>
        <taxon>Eukaryota</taxon>
        <taxon>Metazoa</taxon>
        <taxon>Ecdysozoa</taxon>
        <taxon>Arthropoda</taxon>
        <taxon>Chelicerata</taxon>
        <taxon>Arachnida</taxon>
        <taxon>Acari</taxon>
        <taxon>Parasitiformes</taxon>
        <taxon>Ixodida</taxon>
        <taxon>Ixodoidea</taxon>
        <taxon>Ixodidae</taxon>
        <taxon>Rhipicephalinae</taxon>
        <taxon>Dermacentor</taxon>
    </lineage>
</organism>